<feature type="transmembrane region" description="Helical" evidence="2">
    <location>
        <begin position="281"/>
        <end position="306"/>
    </location>
</feature>
<dbReference type="Proteomes" id="UP000677054">
    <property type="component" value="Unassembled WGS sequence"/>
</dbReference>
<dbReference type="InterPro" id="IPR043159">
    <property type="entry name" value="Lectin_gal-bd_sf"/>
</dbReference>
<dbReference type="OrthoDB" id="5970528at2759"/>
<keyword evidence="2" id="KW-0812">Transmembrane</keyword>
<evidence type="ECO:0000256" key="1">
    <source>
        <dbReference type="SAM" id="MobiDB-lite"/>
    </source>
</evidence>
<organism evidence="3">
    <name type="scientific">Darwinula stevensoni</name>
    <dbReference type="NCBI Taxonomy" id="69355"/>
    <lineage>
        <taxon>Eukaryota</taxon>
        <taxon>Metazoa</taxon>
        <taxon>Ecdysozoa</taxon>
        <taxon>Arthropoda</taxon>
        <taxon>Crustacea</taxon>
        <taxon>Oligostraca</taxon>
        <taxon>Ostracoda</taxon>
        <taxon>Podocopa</taxon>
        <taxon>Podocopida</taxon>
        <taxon>Darwinulocopina</taxon>
        <taxon>Darwinuloidea</taxon>
        <taxon>Darwinulidae</taxon>
        <taxon>Darwinula</taxon>
    </lineage>
</organism>
<reference evidence="3" key="1">
    <citation type="submission" date="2020-11" db="EMBL/GenBank/DDBJ databases">
        <authorList>
            <person name="Tran Van P."/>
        </authorList>
    </citation>
    <scope>NUCLEOTIDE SEQUENCE</scope>
</reference>
<accession>A0A7R8X689</accession>
<evidence type="ECO:0000313" key="4">
    <source>
        <dbReference type="Proteomes" id="UP000677054"/>
    </source>
</evidence>
<name>A0A7R8X689_9CRUS</name>
<dbReference type="EMBL" id="CAJPEV010000034">
    <property type="protein sequence ID" value="CAG0879205.1"/>
    <property type="molecule type" value="Genomic_DNA"/>
</dbReference>
<evidence type="ECO:0008006" key="5">
    <source>
        <dbReference type="Google" id="ProtNLM"/>
    </source>
</evidence>
<sequence>MAQRTFREALRSELRGLCHQHQACEVETTGNETCLAIGTRILVTFKCRPNVYSKRIFCGRKSIALECPDGYILALYSTNVFSGECPPSNGFYEQMCLETSSSETFFKGRCDGRTRCVVKPQELKTFCPGTDKSVMTRIVYTCETIQYEVVSSIASAVADKVLWNAVTERSTEAELRKADGVIAGHDLTPASSPSSSPSPSSSSFSSSSFRPSNSTPMPVPVLESVHSSPGGDRVMAEGNESSITPPPTLVCGDTQTPSALFGILQEWVTAYRFLKENREKLILYLVVSMAGAVLAVCLVLILRLYWSAYRLKRREEAAKAEPVPTFLSTEPSGEDSLDPYAHRQVVLRGRRRTGGILGICTPPALPRSLSTSGEKKRGCSSIRRPHERRECGAPTVYIGTGKAGNLATCLVLWLGDWKPARLHFYTHRQLRGVKLDSYEVRNVTFRDSQGASDLNASLSVTGQRTRKEVEY</sequence>
<protein>
    <recommendedName>
        <fullName evidence="5">SUEL-type lectin domain-containing protein</fullName>
    </recommendedName>
</protein>
<evidence type="ECO:0000256" key="2">
    <source>
        <dbReference type="SAM" id="Phobius"/>
    </source>
</evidence>
<proteinExistence type="predicted"/>
<keyword evidence="4" id="KW-1185">Reference proteome</keyword>
<dbReference type="AlphaFoldDB" id="A0A7R8X689"/>
<evidence type="ECO:0000313" key="3">
    <source>
        <dbReference type="EMBL" id="CAD7240466.1"/>
    </source>
</evidence>
<feature type="compositionally biased region" description="Low complexity" evidence="1">
    <location>
        <begin position="191"/>
        <end position="214"/>
    </location>
</feature>
<keyword evidence="2" id="KW-0472">Membrane</keyword>
<gene>
    <name evidence="3" type="ORF">DSTB1V02_LOCUS489</name>
</gene>
<dbReference type="EMBL" id="LR899551">
    <property type="protein sequence ID" value="CAD7240466.1"/>
    <property type="molecule type" value="Genomic_DNA"/>
</dbReference>
<keyword evidence="2" id="KW-1133">Transmembrane helix</keyword>
<feature type="region of interest" description="Disordered" evidence="1">
    <location>
        <begin position="178"/>
        <end position="247"/>
    </location>
</feature>
<dbReference type="Gene3D" id="2.60.120.740">
    <property type="match status" value="1"/>
</dbReference>